<evidence type="ECO:0000256" key="2">
    <source>
        <dbReference type="ARBA" id="ARBA00023242"/>
    </source>
</evidence>
<dbReference type="CDD" id="cd12148">
    <property type="entry name" value="fungal_TF_MHR"/>
    <property type="match status" value="1"/>
</dbReference>
<feature type="region of interest" description="Disordered" evidence="3">
    <location>
        <begin position="612"/>
        <end position="685"/>
    </location>
</feature>
<sequence length="1039" mass="115773">MSSNDDSDAAQSKKRRIQRACDICRVKKIRCDGAQMTVPGRCSNCIAYNLQCSYVEAAKKRGPPKRYVESMEIRVEKIEQLLQTLLPEADLAELAELAGSTVPSWQIPDEDDLGRGLTENLQRLSLNPDRDSRFFGRSSGTMLLQAALDLRVDIEPQNNARRHTEFWASRPSPEIIPPPQYNFPPPDLAASLVDLYFTNSNLLLPLLHRPTFARDLEAGLHLTNDAFAATFLLVCAIGSRFSSDPRVLLDGIDDLHSSGWRWFEQLQLMRDLLGPPPCLYDLQFNALAVIFLRGTSAARACWTLVSIGIRMAQDVGAHRRKAASHPRTAEDAREDELWKRAFWVLTLLDGWLSAYTGRPCSIQDEDFDLDFPIDCDDEFWETAEPERAFQQPKGKPSYISAFIAHLRLHQILSFALRTIYSINNSKVLLGLSKGDDSDWEHRIVVELDSALNKWFDDLPDHLRWNPTNEHLDFFEQSAVLYCSYYHMQIIIHRPYIPSPNKVSAMAFPSLAICLNAARSCSHVADTYRQRMGNRYTVLAQVFTAAIVILLNIWGGKRSGLGFSTDSAQEMAEVQRCMEILRGCEQRWPTAGMMWDVLFDIANVGQLSLPATASAKNKRDRGAEVPKSATASAPYAEGGRDSVSPDGSSGSSHTPAPRAMPGRRWSVIPDRPDMIGPGGSASVPSARPIAGRRLQTSDVPAIMTQFLPHVQHRSPYPPDTPLSTHRSPAYASETPLTSSSLHQQQDRFAPIRGDDPRRPRTYGPGPETPLSTSSIPSHQELIPSMERPDAQHRRHAPSHLLRPPESASSVHSPLPPPFLPSSDESQSPSHGRMPMHPSASIHGHQLHGPYTSSMHNELVQLDERLDYPHSREMLDDRARGRGPEYWYPGQGRTPSGSQTQGEPSPVHLQHRPTDTHPARSSVPEAGRSSSFPMSEAFYDHITASFSAGSGHGHRQAHLGGYEPREYSDVRHQVPSNARVHGRGGEMARPAHGMEEDAMTLWSAAPIGFDMDAPSEWDSYLDTVNEMTQARMRTSGDGRMQ</sequence>
<dbReference type="InterPro" id="IPR036864">
    <property type="entry name" value="Zn2-C6_fun-type_DNA-bd_sf"/>
</dbReference>
<dbReference type="GO" id="GO:0006351">
    <property type="term" value="P:DNA-templated transcription"/>
    <property type="evidence" value="ECO:0007669"/>
    <property type="project" value="InterPro"/>
</dbReference>
<comment type="caution">
    <text evidence="5">The sequence shown here is derived from an EMBL/GenBank/DDBJ whole genome shotgun (WGS) entry which is preliminary data.</text>
</comment>
<evidence type="ECO:0000256" key="1">
    <source>
        <dbReference type="ARBA" id="ARBA00022723"/>
    </source>
</evidence>
<feature type="domain" description="Zn(2)-C6 fungal-type" evidence="4">
    <location>
        <begin position="20"/>
        <end position="54"/>
    </location>
</feature>
<dbReference type="SMART" id="SM00906">
    <property type="entry name" value="Fungal_trans"/>
    <property type="match status" value="1"/>
</dbReference>
<dbReference type="Proteomes" id="UP001215598">
    <property type="component" value="Unassembled WGS sequence"/>
</dbReference>
<dbReference type="GO" id="GO:0003677">
    <property type="term" value="F:DNA binding"/>
    <property type="evidence" value="ECO:0007669"/>
    <property type="project" value="InterPro"/>
</dbReference>
<evidence type="ECO:0000313" key="5">
    <source>
        <dbReference type="EMBL" id="KAJ7760594.1"/>
    </source>
</evidence>
<name>A0AAD7JAK2_9AGAR</name>
<feature type="compositionally biased region" description="Low complexity" evidence="3">
    <location>
        <begin position="640"/>
        <end position="651"/>
    </location>
</feature>
<dbReference type="GO" id="GO:0008270">
    <property type="term" value="F:zinc ion binding"/>
    <property type="evidence" value="ECO:0007669"/>
    <property type="project" value="InterPro"/>
</dbReference>
<dbReference type="Pfam" id="PF04082">
    <property type="entry name" value="Fungal_trans"/>
    <property type="match status" value="1"/>
</dbReference>
<keyword evidence="2" id="KW-0539">Nucleus</keyword>
<gene>
    <name evidence="5" type="ORF">B0H16DRAFT_1532821</name>
</gene>
<reference evidence="5" key="1">
    <citation type="submission" date="2023-03" db="EMBL/GenBank/DDBJ databases">
        <title>Massive genome expansion in bonnet fungi (Mycena s.s.) driven by repeated elements and novel gene families across ecological guilds.</title>
        <authorList>
            <consortium name="Lawrence Berkeley National Laboratory"/>
            <person name="Harder C.B."/>
            <person name="Miyauchi S."/>
            <person name="Viragh M."/>
            <person name="Kuo A."/>
            <person name="Thoen E."/>
            <person name="Andreopoulos B."/>
            <person name="Lu D."/>
            <person name="Skrede I."/>
            <person name="Drula E."/>
            <person name="Henrissat B."/>
            <person name="Morin E."/>
            <person name="Kohler A."/>
            <person name="Barry K."/>
            <person name="LaButti K."/>
            <person name="Morin E."/>
            <person name="Salamov A."/>
            <person name="Lipzen A."/>
            <person name="Mereny Z."/>
            <person name="Hegedus B."/>
            <person name="Baldrian P."/>
            <person name="Stursova M."/>
            <person name="Weitz H."/>
            <person name="Taylor A."/>
            <person name="Grigoriev I.V."/>
            <person name="Nagy L.G."/>
            <person name="Martin F."/>
            <person name="Kauserud H."/>
        </authorList>
    </citation>
    <scope>NUCLEOTIDE SEQUENCE</scope>
    <source>
        <strain evidence="5">CBHHK182m</strain>
    </source>
</reference>
<evidence type="ECO:0000313" key="6">
    <source>
        <dbReference type="Proteomes" id="UP001215598"/>
    </source>
</evidence>
<dbReference type="PROSITE" id="PS00463">
    <property type="entry name" value="ZN2_CY6_FUNGAL_1"/>
    <property type="match status" value="1"/>
</dbReference>
<dbReference type="CDD" id="cd00067">
    <property type="entry name" value="GAL4"/>
    <property type="match status" value="1"/>
</dbReference>
<dbReference type="PANTHER" id="PTHR46910">
    <property type="entry name" value="TRANSCRIPTION FACTOR PDR1"/>
    <property type="match status" value="1"/>
</dbReference>
<dbReference type="PANTHER" id="PTHR46910:SF38">
    <property type="entry name" value="ZN(2)-C6 FUNGAL-TYPE DOMAIN-CONTAINING PROTEIN"/>
    <property type="match status" value="1"/>
</dbReference>
<dbReference type="SUPFAM" id="SSF57701">
    <property type="entry name" value="Zn2/Cys6 DNA-binding domain"/>
    <property type="match status" value="1"/>
</dbReference>
<dbReference type="GO" id="GO:0000981">
    <property type="term" value="F:DNA-binding transcription factor activity, RNA polymerase II-specific"/>
    <property type="evidence" value="ECO:0007669"/>
    <property type="project" value="InterPro"/>
</dbReference>
<dbReference type="PROSITE" id="PS50048">
    <property type="entry name" value="ZN2_CY6_FUNGAL_2"/>
    <property type="match status" value="1"/>
</dbReference>
<dbReference type="EMBL" id="JARKIB010000037">
    <property type="protein sequence ID" value="KAJ7760594.1"/>
    <property type="molecule type" value="Genomic_DNA"/>
</dbReference>
<feature type="region of interest" description="Disordered" evidence="3">
    <location>
        <begin position="708"/>
        <end position="850"/>
    </location>
</feature>
<accession>A0AAD7JAK2</accession>
<protein>
    <submittedName>
        <fullName evidence="5">Fungal-specific transcription factor domain-containing protein</fullName>
    </submittedName>
</protein>
<evidence type="ECO:0000259" key="4">
    <source>
        <dbReference type="PROSITE" id="PS50048"/>
    </source>
</evidence>
<dbReference type="InterPro" id="IPR007219">
    <property type="entry name" value="XnlR_reg_dom"/>
</dbReference>
<dbReference type="SMART" id="SM00066">
    <property type="entry name" value="GAL4"/>
    <property type="match status" value="1"/>
</dbReference>
<dbReference type="AlphaFoldDB" id="A0AAD7JAK2"/>
<keyword evidence="6" id="KW-1185">Reference proteome</keyword>
<dbReference type="Pfam" id="PF00172">
    <property type="entry name" value="Zn_clus"/>
    <property type="match status" value="1"/>
</dbReference>
<feature type="compositionally biased region" description="Basic and acidic residues" evidence="3">
    <location>
        <begin position="872"/>
        <end position="881"/>
    </location>
</feature>
<feature type="compositionally biased region" description="Polar residues" evidence="3">
    <location>
        <begin position="733"/>
        <end position="742"/>
    </location>
</feature>
<feature type="region of interest" description="Disordered" evidence="3">
    <location>
        <begin position="872"/>
        <end position="930"/>
    </location>
</feature>
<organism evidence="5 6">
    <name type="scientific">Mycena metata</name>
    <dbReference type="NCBI Taxonomy" id="1033252"/>
    <lineage>
        <taxon>Eukaryota</taxon>
        <taxon>Fungi</taxon>
        <taxon>Dikarya</taxon>
        <taxon>Basidiomycota</taxon>
        <taxon>Agaricomycotina</taxon>
        <taxon>Agaricomycetes</taxon>
        <taxon>Agaricomycetidae</taxon>
        <taxon>Agaricales</taxon>
        <taxon>Marasmiineae</taxon>
        <taxon>Mycenaceae</taxon>
        <taxon>Mycena</taxon>
    </lineage>
</organism>
<dbReference type="InterPro" id="IPR001138">
    <property type="entry name" value="Zn2Cys6_DnaBD"/>
</dbReference>
<evidence type="ECO:0000256" key="3">
    <source>
        <dbReference type="SAM" id="MobiDB-lite"/>
    </source>
</evidence>
<feature type="compositionally biased region" description="Polar residues" evidence="3">
    <location>
        <begin position="891"/>
        <end position="901"/>
    </location>
</feature>
<dbReference type="InterPro" id="IPR050987">
    <property type="entry name" value="AtrR-like"/>
</dbReference>
<proteinExistence type="predicted"/>
<keyword evidence="1" id="KW-0479">Metal-binding</keyword>
<dbReference type="Gene3D" id="4.10.240.10">
    <property type="entry name" value="Zn(2)-C6 fungal-type DNA-binding domain"/>
    <property type="match status" value="1"/>
</dbReference>